<comment type="similarity">
    <text evidence="5">Belongs to the adenylate kinase family.</text>
</comment>
<keyword evidence="3 6" id="KW-0547">Nucleotide-binding</keyword>
<keyword evidence="4 5" id="KW-0418">Kinase</keyword>
<keyword evidence="6" id="KW-0067">ATP-binding</keyword>
<organism evidence="8 9">
    <name type="scientific">Serratia grimesii</name>
    <dbReference type="NCBI Taxonomy" id="82995"/>
    <lineage>
        <taxon>Bacteria</taxon>
        <taxon>Pseudomonadati</taxon>
        <taxon>Pseudomonadota</taxon>
        <taxon>Gammaproteobacteria</taxon>
        <taxon>Enterobacterales</taxon>
        <taxon>Yersiniaceae</taxon>
        <taxon>Serratia</taxon>
    </lineage>
</organism>
<keyword evidence="9" id="KW-1185">Reference proteome</keyword>
<comment type="caution">
    <text evidence="8">The sequence shown here is derived from an EMBL/GenBank/DDBJ whole genome shotgun (WGS) entry which is preliminary data.</text>
</comment>
<name>A0ABR4UBL2_9GAMM</name>
<accession>A0ABR4UBL2</accession>
<dbReference type="SUPFAM" id="SSF57774">
    <property type="entry name" value="Microbial and mitochondrial ADK, insert 'zinc finger' domain"/>
    <property type="match status" value="1"/>
</dbReference>
<dbReference type="GO" id="GO:0004017">
    <property type="term" value="F:AMP kinase activity"/>
    <property type="evidence" value="ECO:0007669"/>
    <property type="project" value="UniProtKB-EC"/>
</dbReference>
<evidence type="ECO:0000313" key="9">
    <source>
        <dbReference type="Proteomes" id="UP000028721"/>
    </source>
</evidence>
<feature type="non-terminal residue" evidence="8">
    <location>
        <position position="1"/>
    </location>
</feature>
<evidence type="ECO:0000256" key="6">
    <source>
        <dbReference type="RuleBase" id="RU003331"/>
    </source>
</evidence>
<gene>
    <name evidence="8" type="primary">adk</name>
    <name evidence="8" type="ORF">CR62_18630</name>
</gene>
<sequence length="100" mass="11463">LHYSCIVRRRVHAPSGRVYHVKFNPPQVEGKDDVTGEELTTRKDDQEETVRKRLVEYHQMTAPLISYYSKEAEAGNTQYRKIDGTRKVTEVSAELATILG</sequence>
<proteinExistence type="inferred from homology"/>
<dbReference type="EC" id="2.7.4.3" evidence="6"/>
<feature type="domain" description="Adenylate kinase active site lid" evidence="7">
    <location>
        <begin position="9"/>
        <end position="44"/>
    </location>
</feature>
<evidence type="ECO:0000256" key="3">
    <source>
        <dbReference type="ARBA" id="ARBA00022741"/>
    </source>
</evidence>
<dbReference type="PRINTS" id="PR00094">
    <property type="entry name" value="ADENYLTKNASE"/>
</dbReference>
<comment type="catalytic activity">
    <reaction evidence="6">
        <text>AMP + ATP = 2 ADP</text>
        <dbReference type="Rhea" id="RHEA:12973"/>
        <dbReference type="ChEBI" id="CHEBI:30616"/>
        <dbReference type="ChEBI" id="CHEBI:456215"/>
        <dbReference type="ChEBI" id="CHEBI:456216"/>
        <dbReference type="EC" id="2.7.4.3"/>
    </reaction>
</comment>
<keyword evidence="2" id="KW-0545">Nucleotide biosynthesis</keyword>
<evidence type="ECO:0000256" key="2">
    <source>
        <dbReference type="ARBA" id="ARBA00022727"/>
    </source>
</evidence>
<dbReference type="InterPro" id="IPR036193">
    <property type="entry name" value="ADK_active_lid_dom_sf"/>
</dbReference>
<keyword evidence="1 5" id="KW-0808">Transferase</keyword>
<dbReference type="Proteomes" id="UP000028721">
    <property type="component" value="Unassembled WGS sequence"/>
</dbReference>
<evidence type="ECO:0000256" key="5">
    <source>
        <dbReference type="RuleBase" id="RU003330"/>
    </source>
</evidence>
<dbReference type="InterPro" id="IPR007862">
    <property type="entry name" value="Adenylate_kinase_lid-dom"/>
</dbReference>
<dbReference type="EMBL" id="JGVP01000005">
    <property type="protein sequence ID" value="KFB89407.1"/>
    <property type="molecule type" value="Genomic_DNA"/>
</dbReference>
<dbReference type="Pfam" id="PF05191">
    <property type="entry name" value="ADK_lid"/>
    <property type="match status" value="1"/>
</dbReference>
<dbReference type="Gene3D" id="3.40.50.300">
    <property type="entry name" value="P-loop containing nucleotide triphosphate hydrolases"/>
    <property type="match status" value="1"/>
</dbReference>
<comment type="subcellular location">
    <subcellularLocation>
        <location evidence="6">Cytoplasm</location>
    </subcellularLocation>
</comment>
<comment type="subunit">
    <text evidence="6">Monomer.</text>
</comment>
<dbReference type="InterPro" id="IPR000850">
    <property type="entry name" value="Adenylat/UMP-CMP_kin"/>
</dbReference>
<reference evidence="8 9" key="1">
    <citation type="submission" date="2014-03" db="EMBL/GenBank/DDBJ databases">
        <title>Draft genome sequence of the Serratia grimesii strain a2.</title>
        <authorList>
            <person name="Toymentseva A."/>
            <person name="Kazakov S."/>
            <person name="Giliazeva A."/>
            <person name="Ismagilova R."/>
            <person name="Shah R."/>
            <person name="Sharipova M."/>
            <person name="Khaitlina S."/>
            <person name="Mardanova A."/>
        </authorList>
    </citation>
    <scope>NUCLEOTIDE SEQUENCE [LARGE SCALE GENOMIC DNA]</scope>
    <source>
        <strain evidence="8 9">A2</strain>
    </source>
</reference>
<protein>
    <recommendedName>
        <fullName evidence="6">Adenylate kinase</fullName>
        <ecNumber evidence="6">2.7.4.3</ecNumber>
    </recommendedName>
</protein>
<evidence type="ECO:0000256" key="1">
    <source>
        <dbReference type="ARBA" id="ARBA00022679"/>
    </source>
</evidence>
<dbReference type="InterPro" id="IPR027417">
    <property type="entry name" value="P-loop_NTPase"/>
</dbReference>
<evidence type="ECO:0000259" key="7">
    <source>
        <dbReference type="Pfam" id="PF05191"/>
    </source>
</evidence>
<evidence type="ECO:0000256" key="4">
    <source>
        <dbReference type="ARBA" id="ARBA00022777"/>
    </source>
</evidence>
<evidence type="ECO:0000313" key="8">
    <source>
        <dbReference type="EMBL" id="KFB89407.1"/>
    </source>
</evidence>